<evidence type="ECO:0000256" key="8">
    <source>
        <dbReference type="ARBA" id="ARBA00022723"/>
    </source>
</evidence>
<dbReference type="PRINTS" id="PR00119">
    <property type="entry name" value="CATATPASE"/>
</dbReference>
<evidence type="ECO:0000256" key="19">
    <source>
        <dbReference type="ARBA" id="ARBA00029719"/>
    </source>
</evidence>
<dbReference type="SUPFAM" id="SSF56784">
    <property type="entry name" value="HAD-like"/>
    <property type="match status" value="1"/>
</dbReference>
<dbReference type="NCBIfam" id="TIGR00003">
    <property type="entry name" value="copper ion binding protein"/>
    <property type="match status" value="2"/>
</dbReference>
<keyword evidence="10 22" id="KW-0547">Nucleotide-binding</keyword>
<feature type="domain" description="HMA" evidence="23">
    <location>
        <begin position="72"/>
        <end position="138"/>
    </location>
</feature>
<dbReference type="GeneID" id="301328787"/>
<evidence type="ECO:0000256" key="12">
    <source>
        <dbReference type="ARBA" id="ARBA00022840"/>
    </source>
</evidence>
<evidence type="ECO:0000256" key="1">
    <source>
        <dbReference type="ARBA" id="ARBA00004127"/>
    </source>
</evidence>
<dbReference type="InterPro" id="IPR017969">
    <property type="entry name" value="Heavy-metal-associated_CS"/>
</dbReference>
<evidence type="ECO:0000256" key="18">
    <source>
        <dbReference type="ARBA" id="ARBA00023136"/>
    </source>
</evidence>
<dbReference type="CDD" id="cd00371">
    <property type="entry name" value="HMA"/>
    <property type="match status" value="2"/>
</dbReference>
<proteinExistence type="inferred from homology"/>
<dbReference type="EMBL" id="JAUSWM010000012">
    <property type="protein sequence ID" value="MDQ0484936.1"/>
    <property type="molecule type" value="Genomic_DNA"/>
</dbReference>
<evidence type="ECO:0000256" key="7">
    <source>
        <dbReference type="ARBA" id="ARBA00022692"/>
    </source>
</evidence>
<dbReference type="InterPro" id="IPR008250">
    <property type="entry name" value="ATPase_P-typ_transduc_dom_A_sf"/>
</dbReference>
<gene>
    <name evidence="24" type="ORF">QO000_003940</name>
</gene>
<evidence type="ECO:0000256" key="17">
    <source>
        <dbReference type="ARBA" id="ARBA00023065"/>
    </source>
</evidence>
<keyword evidence="11" id="KW-0187">Copper transport</keyword>
<evidence type="ECO:0000313" key="25">
    <source>
        <dbReference type="Proteomes" id="UP001226720"/>
    </source>
</evidence>
<dbReference type="PANTHER" id="PTHR43520">
    <property type="entry name" value="ATP7, ISOFORM B"/>
    <property type="match status" value="1"/>
</dbReference>
<dbReference type="InterPro" id="IPR006122">
    <property type="entry name" value="HMA_Cu_ion-bd"/>
</dbReference>
<evidence type="ECO:0000256" key="6">
    <source>
        <dbReference type="ARBA" id="ARBA00022553"/>
    </source>
</evidence>
<evidence type="ECO:0000256" key="20">
    <source>
        <dbReference type="ARBA" id="ARBA00033239"/>
    </source>
</evidence>
<dbReference type="Pfam" id="PF00702">
    <property type="entry name" value="Hydrolase"/>
    <property type="match status" value="1"/>
</dbReference>
<sequence>MEAKKQLSLDVTGMTCASCSSRIEKVLNKMDGVEANVNLTMEKASITFDEEKVKAEDIVGKIEKLGYGVAKEKVELDIYGMTCAACSTRIEKVLNRTKGVDTAFINLTTESGVVEYMSGAITLDEILQKVKKLGYEAEVKKDREEQKSHKEEEIKKKKLRLLMSTILSLPLLYTMLAHLPFETALPVPELLMTPWFQFLLATPVQFYIGASFYSGAYRALANKSANMDVLVALGTSAAYFYSVVEGIRGYLSPTYNPSLYFETSAILITLILVGKLFEDLAKGRTTQAITKLLSLQAKEASVIRGGKEVKVPIDQVQVGDVIVVRPGEKIPVDGIVEKGASSVDESMITGESIPIEKSVGAVVIGSTLNENGTLTMKAEKVGKDTALAGIIKIVEEAQGSKAPIQRMADVISGIFVPIVVGIAGVTFLVWYFVVDPYYLPQALEAAIAVLVIACPCALGLATPTSIMVGTGKGAEHGILFKGGEFLESTHQIDAILLDKTGTITKGKPEVTDFHVFQLDEKDVLENLIAAEKASEHPLARSIVQYGVEREVEVKEAEQFEAIPGHGIVANVNGKQIIVGTRKLMEREQLGFSMHEDQMVQYETNGKTAMFIAFDGEVQGIIAVADTVKETSKNAINELKSLGIEVYMITGDNKRTAEAIASEVELSGVFAEVLPEEKANKVKELQKQGKRVAMVGDGINDAPALATADIGMAIGTGTDVAIETADVTLVGGDLEHIPKAIQLSRKTMRNIRQNLFWALFYNSIGIPIAAIGLLAPWVAGAAMAFSSVSVVTNSLRLKRIKLY</sequence>
<dbReference type="CDD" id="cd02094">
    <property type="entry name" value="P-type_ATPase_Cu-like"/>
    <property type="match status" value="1"/>
</dbReference>
<dbReference type="InterPro" id="IPR023298">
    <property type="entry name" value="ATPase_P-typ_TM_dom_sf"/>
</dbReference>
<dbReference type="PROSITE" id="PS00154">
    <property type="entry name" value="ATPASE_E1_E2"/>
    <property type="match status" value="1"/>
</dbReference>
<keyword evidence="18 22" id="KW-0472">Membrane</keyword>
<dbReference type="Proteomes" id="UP001226720">
    <property type="component" value="Unassembled WGS sequence"/>
</dbReference>
<dbReference type="InterPro" id="IPR006121">
    <property type="entry name" value="HMA_dom"/>
</dbReference>
<keyword evidence="13" id="KW-0460">Magnesium</keyword>
<dbReference type="RefSeq" id="WP_301553030.1">
    <property type="nucleotide sequence ID" value="NZ_JAQRMZ010000014.1"/>
</dbReference>
<evidence type="ECO:0000256" key="5">
    <source>
        <dbReference type="ARBA" id="ARBA00022448"/>
    </source>
</evidence>
<feature type="domain" description="HMA" evidence="23">
    <location>
        <begin position="5"/>
        <end position="70"/>
    </location>
</feature>
<dbReference type="Gene3D" id="2.70.150.10">
    <property type="entry name" value="Calcium-transporting ATPase, cytoplasmic transduction domain A"/>
    <property type="match status" value="1"/>
</dbReference>
<organism evidence="24 25">
    <name type="scientific">Guptibacillus hwajinpoensis</name>
    <dbReference type="NCBI Taxonomy" id="208199"/>
    <lineage>
        <taxon>Bacteria</taxon>
        <taxon>Bacillati</taxon>
        <taxon>Bacillota</taxon>
        <taxon>Bacilli</taxon>
        <taxon>Bacillales</taxon>
        <taxon>Guptibacillaceae</taxon>
        <taxon>Guptibacillus</taxon>
    </lineage>
</organism>
<comment type="subcellular location">
    <subcellularLocation>
        <location evidence="22">Cell membrane</location>
    </subcellularLocation>
    <subcellularLocation>
        <location evidence="1">Endomembrane system</location>
        <topology evidence="1">Multi-pass membrane protein</topology>
    </subcellularLocation>
</comment>
<dbReference type="SUPFAM" id="SSF55008">
    <property type="entry name" value="HMA, heavy metal-associated domain"/>
    <property type="match status" value="2"/>
</dbReference>
<dbReference type="Pfam" id="PF00122">
    <property type="entry name" value="E1-E2_ATPase"/>
    <property type="match status" value="1"/>
</dbReference>
<keyword evidence="14" id="KW-1278">Translocase</keyword>
<dbReference type="InterPro" id="IPR044492">
    <property type="entry name" value="P_typ_ATPase_HD_dom"/>
</dbReference>
<dbReference type="SFLD" id="SFLDF00027">
    <property type="entry name" value="p-type_atpase"/>
    <property type="match status" value="1"/>
</dbReference>
<dbReference type="InterPro" id="IPR036412">
    <property type="entry name" value="HAD-like_sf"/>
</dbReference>
<comment type="caution">
    <text evidence="24">The sequence shown here is derived from an EMBL/GenBank/DDBJ whole genome shotgun (WGS) entry which is preliminary data.</text>
</comment>
<dbReference type="PROSITE" id="PS01047">
    <property type="entry name" value="HMA_1"/>
    <property type="match status" value="2"/>
</dbReference>
<dbReference type="PRINTS" id="PR00943">
    <property type="entry name" value="CUATPASE"/>
</dbReference>
<evidence type="ECO:0000256" key="22">
    <source>
        <dbReference type="RuleBase" id="RU362081"/>
    </source>
</evidence>
<feature type="transmembrane region" description="Helical" evidence="22">
    <location>
        <begin position="410"/>
        <end position="433"/>
    </location>
</feature>
<dbReference type="SUPFAM" id="SSF81653">
    <property type="entry name" value="Calcium ATPase, transduction domain A"/>
    <property type="match status" value="1"/>
</dbReference>
<keyword evidence="6" id="KW-0597">Phosphoprotein</keyword>
<dbReference type="SFLD" id="SFLDS00003">
    <property type="entry name" value="Haloacid_Dehalogenase"/>
    <property type="match status" value="1"/>
</dbReference>
<feature type="transmembrane region" description="Helical" evidence="22">
    <location>
        <begin position="196"/>
        <end position="217"/>
    </location>
</feature>
<reference evidence="24" key="1">
    <citation type="submission" date="2023-07" db="EMBL/GenBank/DDBJ databases">
        <title>Genomic Encyclopedia of Type Strains, Phase IV (KMG-IV): sequencing the most valuable type-strain genomes for metagenomic binning, comparative biology and taxonomic classification.</title>
        <authorList>
            <person name="Goeker M."/>
        </authorList>
    </citation>
    <scope>NUCLEOTIDE SEQUENCE [LARGE SCALE GENOMIC DNA]</scope>
    <source>
        <strain evidence="24">JSM 076093</strain>
    </source>
</reference>
<accession>A0ABU0K6D5</accession>
<feature type="transmembrane region" description="Helical" evidence="22">
    <location>
        <begin position="259"/>
        <end position="277"/>
    </location>
</feature>
<dbReference type="SUPFAM" id="SSF81665">
    <property type="entry name" value="Calcium ATPase, transmembrane domain M"/>
    <property type="match status" value="1"/>
</dbReference>
<feature type="transmembrane region" description="Helical" evidence="22">
    <location>
        <begin position="229"/>
        <end position="247"/>
    </location>
</feature>
<dbReference type="NCBIfam" id="TIGR01494">
    <property type="entry name" value="ATPase_P-type"/>
    <property type="match status" value="1"/>
</dbReference>
<evidence type="ECO:0000256" key="13">
    <source>
        <dbReference type="ARBA" id="ARBA00022842"/>
    </source>
</evidence>
<dbReference type="InterPro" id="IPR001757">
    <property type="entry name" value="P_typ_ATPase"/>
</dbReference>
<dbReference type="Pfam" id="PF00403">
    <property type="entry name" value="HMA"/>
    <property type="match status" value="2"/>
</dbReference>
<evidence type="ECO:0000256" key="16">
    <source>
        <dbReference type="ARBA" id="ARBA00023008"/>
    </source>
</evidence>
<keyword evidence="16" id="KW-0186">Copper</keyword>
<dbReference type="InterPro" id="IPR027256">
    <property type="entry name" value="P-typ_ATPase_IB"/>
</dbReference>
<evidence type="ECO:0000256" key="3">
    <source>
        <dbReference type="ARBA" id="ARBA00012517"/>
    </source>
</evidence>
<dbReference type="PROSITE" id="PS50846">
    <property type="entry name" value="HMA_2"/>
    <property type="match status" value="2"/>
</dbReference>
<evidence type="ECO:0000256" key="11">
    <source>
        <dbReference type="ARBA" id="ARBA00022796"/>
    </source>
</evidence>
<dbReference type="InterPro" id="IPR018303">
    <property type="entry name" value="ATPase_P-typ_P_site"/>
</dbReference>
<evidence type="ECO:0000256" key="21">
    <source>
        <dbReference type="ARBA" id="ARBA00049289"/>
    </source>
</evidence>
<keyword evidence="25" id="KW-1185">Reference proteome</keyword>
<dbReference type="PANTHER" id="PTHR43520:SF8">
    <property type="entry name" value="P-TYPE CU(+) TRANSPORTER"/>
    <property type="match status" value="1"/>
</dbReference>
<evidence type="ECO:0000256" key="15">
    <source>
        <dbReference type="ARBA" id="ARBA00022989"/>
    </source>
</evidence>
<dbReference type="InterPro" id="IPR023299">
    <property type="entry name" value="ATPase_P-typ_cyto_dom_N"/>
</dbReference>
<keyword evidence="15 22" id="KW-1133">Transmembrane helix</keyword>
<evidence type="ECO:0000256" key="10">
    <source>
        <dbReference type="ARBA" id="ARBA00022741"/>
    </source>
</evidence>
<keyword evidence="5" id="KW-0813">Transport</keyword>
<feature type="transmembrane region" description="Helical" evidence="22">
    <location>
        <begin position="445"/>
        <end position="462"/>
    </location>
</feature>
<dbReference type="PRINTS" id="PR00942">
    <property type="entry name" value="CUATPASEI"/>
</dbReference>
<evidence type="ECO:0000256" key="9">
    <source>
        <dbReference type="ARBA" id="ARBA00022737"/>
    </source>
</evidence>
<keyword evidence="7 22" id="KW-0812">Transmembrane</keyword>
<evidence type="ECO:0000313" key="24">
    <source>
        <dbReference type="EMBL" id="MDQ0484936.1"/>
    </source>
</evidence>
<evidence type="ECO:0000256" key="14">
    <source>
        <dbReference type="ARBA" id="ARBA00022967"/>
    </source>
</evidence>
<feature type="transmembrane region" description="Helical" evidence="22">
    <location>
        <begin position="159"/>
        <end position="176"/>
    </location>
</feature>
<keyword evidence="17" id="KW-0406">Ion transport</keyword>
<keyword evidence="12 22" id="KW-0067">ATP-binding</keyword>
<dbReference type="NCBIfam" id="TIGR01511">
    <property type="entry name" value="ATPase-IB1_Cu"/>
    <property type="match status" value="1"/>
</dbReference>
<keyword evidence="22" id="KW-1003">Cell membrane</keyword>
<evidence type="ECO:0000259" key="23">
    <source>
        <dbReference type="PROSITE" id="PS50846"/>
    </source>
</evidence>
<dbReference type="InterPro" id="IPR059000">
    <property type="entry name" value="ATPase_P-type_domA"/>
</dbReference>
<keyword evidence="9" id="KW-0677">Repeat</keyword>
<evidence type="ECO:0000256" key="2">
    <source>
        <dbReference type="ARBA" id="ARBA00006024"/>
    </source>
</evidence>
<dbReference type="InterPro" id="IPR036163">
    <property type="entry name" value="HMA_dom_sf"/>
</dbReference>
<dbReference type="Gene3D" id="3.40.50.1000">
    <property type="entry name" value="HAD superfamily/HAD-like"/>
    <property type="match status" value="1"/>
</dbReference>
<comment type="catalytic activity">
    <reaction evidence="21">
        <text>Cu(+)(in) + ATP + H2O = Cu(+)(out) + ADP + phosphate + H(+)</text>
        <dbReference type="Rhea" id="RHEA:25792"/>
        <dbReference type="ChEBI" id="CHEBI:15377"/>
        <dbReference type="ChEBI" id="CHEBI:15378"/>
        <dbReference type="ChEBI" id="CHEBI:30616"/>
        <dbReference type="ChEBI" id="CHEBI:43474"/>
        <dbReference type="ChEBI" id="CHEBI:49552"/>
        <dbReference type="ChEBI" id="CHEBI:456216"/>
        <dbReference type="EC" id="7.2.2.8"/>
    </reaction>
</comment>
<name>A0ABU0K6D5_9BACL</name>
<feature type="transmembrane region" description="Helical" evidence="22">
    <location>
        <begin position="753"/>
        <end position="770"/>
    </location>
</feature>
<dbReference type="Gene3D" id="3.40.1110.10">
    <property type="entry name" value="Calcium-transporting ATPase, cytoplasmic domain N"/>
    <property type="match status" value="2"/>
</dbReference>
<evidence type="ECO:0000256" key="4">
    <source>
        <dbReference type="ARBA" id="ARBA00015102"/>
    </source>
</evidence>
<dbReference type="NCBIfam" id="TIGR01525">
    <property type="entry name" value="ATPase-IB_hvy"/>
    <property type="match status" value="1"/>
</dbReference>
<comment type="similarity">
    <text evidence="2 22">Belongs to the cation transport ATPase (P-type) (TC 3.A.3) family. Type IB subfamily.</text>
</comment>
<dbReference type="Gene3D" id="3.30.70.100">
    <property type="match status" value="2"/>
</dbReference>
<dbReference type="InterPro" id="IPR023214">
    <property type="entry name" value="HAD_sf"/>
</dbReference>
<dbReference type="EC" id="7.2.2.8" evidence="3"/>
<keyword evidence="8 22" id="KW-0479">Metal-binding</keyword>
<dbReference type="SFLD" id="SFLDG00002">
    <property type="entry name" value="C1.7:_P-type_atpase_like"/>
    <property type="match status" value="1"/>
</dbReference>
<protein>
    <recommendedName>
        <fullName evidence="4">Copper-exporting P-type ATPase</fullName>
        <ecNumber evidence="3">7.2.2.8</ecNumber>
    </recommendedName>
    <alternativeName>
        <fullName evidence="19">Copper-exporting P-type ATPase A</fullName>
    </alternativeName>
    <alternativeName>
        <fullName evidence="20">Cu(+)-exporting ATPase</fullName>
    </alternativeName>
</protein>